<dbReference type="Pfam" id="PF00293">
    <property type="entry name" value="NUDIX"/>
    <property type="match status" value="1"/>
</dbReference>
<dbReference type="InterPro" id="IPR049734">
    <property type="entry name" value="NudC-like_C"/>
</dbReference>
<keyword evidence="6" id="KW-0378">Hydrolase</keyword>
<evidence type="ECO:0000256" key="7">
    <source>
        <dbReference type="ARBA" id="ARBA00022842"/>
    </source>
</evidence>
<dbReference type="Gene3D" id="3.90.79.10">
    <property type="entry name" value="Nucleoside Triphosphate Pyrophosphohydrolase"/>
    <property type="match status" value="1"/>
</dbReference>
<dbReference type="Gene3D" id="3.90.79.20">
    <property type="match status" value="1"/>
</dbReference>
<comment type="catalytic activity">
    <reaction evidence="9">
        <text>a 5'-end NAD(+)-phospho-ribonucleoside in mRNA + H2O = a 5'-end phospho-adenosine-phospho-ribonucleoside in mRNA + beta-nicotinamide D-ribonucleotide + 2 H(+)</text>
        <dbReference type="Rhea" id="RHEA:60876"/>
        <dbReference type="Rhea" id="RHEA-COMP:15698"/>
        <dbReference type="Rhea" id="RHEA-COMP:15719"/>
        <dbReference type="ChEBI" id="CHEBI:14649"/>
        <dbReference type="ChEBI" id="CHEBI:15377"/>
        <dbReference type="ChEBI" id="CHEBI:15378"/>
        <dbReference type="ChEBI" id="CHEBI:144029"/>
        <dbReference type="ChEBI" id="CHEBI:144051"/>
    </reaction>
    <physiologicalReaction direction="left-to-right" evidence="9">
        <dbReference type="Rhea" id="RHEA:60877"/>
    </physiologicalReaction>
</comment>
<evidence type="ECO:0000256" key="8">
    <source>
        <dbReference type="ARBA" id="ARBA00023027"/>
    </source>
</evidence>
<dbReference type="STRING" id="285351.SAMN04488035_0547"/>
<dbReference type="Pfam" id="PF09296">
    <property type="entry name" value="NUDIX-like"/>
    <property type="match status" value="1"/>
</dbReference>
<dbReference type="RefSeq" id="WP_093374817.1">
    <property type="nucleotide sequence ID" value="NZ_BNAN01000001.1"/>
</dbReference>
<evidence type="ECO:0000256" key="5">
    <source>
        <dbReference type="ARBA" id="ARBA00022723"/>
    </source>
</evidence>
<keyword evidence="7" id="KW-0460">Magnesium</keyword>
<dbReference type="InterPro" id="IPR015375">
    <property type="entry name" value="NADH_PPase-like_N"/>
</dbReference>
<evidence type="ECO:0000256" key="2">
    <source>
        <dbReference type="ARBA" id="ARBA00001947"/>
    </source>
</evidence>
<dbReference type="GO" id="GO:0006742">
    <property type="term" value="P:NADP+ catabolic process"/>
    <property type="evidence" value="ECO:0007669"/>
    <property type="project" value="TreeGrafter"/>
</dbReference>
<keyword evidence="5" id="KW-0479">Metal-binding</keyword>
<feature type="domain" description="Nudix hydrolase" evidence="10">
    <location>
        <begin position="188"/>
        <end position="312"/>
    </location>
</feature>
<evidence type="ECO:0000256" key="9">
    <source>
        <dbReference type="ARBA" id="ARBA00023679"/>
    </source>
</evidence>
<dbReference type="CDD" id="cd03429">
    <property type="entry name" value="NUDIX_NADH_pyrophosphatase_Nudt13"/>
    <property type="match status" value="1"/>
</dbReference>
<name>A0A1I2DFY4_9MICO</name>
<gene>
    <name evidence="11" type="ORF">SAMN04488035_0547</name>
</gene>
<keyword evidence="8" id="KW-0520">NAD</keyword>
<comment type="cofactor">
    <cofactor evidence="2">
        <name>Zn(2+)</name>
        <dbReference type="ChEBI" id="CHEBI:29105"/>
    </cofactor>
</comment>
<dbReference type="PANTHER" id="PTHR42904">
    <property type="entry name" value="NUDIX HYDROLASE, NUDC SUBFAMILY"/>
    <property type="match status" value="1"/>
</dbReference>
<dbReference type="GO" id="GO:0005829">
    <property type="term" value="C:cytosol"/>
    <property type="evidence" value="ECO:0007669"/>
    <property type="project" value="TreeGrafter"/>
</dbReference>
<dbReference type="GO" id="GO:0046872">
    <property type="term" value="F:metal ion binding"/>
    <property type="evidence" value="ECO:0007669"/>
    <property type="project" value="UniProtKB-KW"/>
</dbReference>
<comment type="similarity">
    <text evidence="3">Belongs to the Nudix hydrolase family. NudC subfamily.</text>
</comment>
<dbReference type="GO" id="GO:0035529">
    <property type="term" value="F:NADH pyrophosphatase activity"/>
    <property type="evidence" value="ECO:0007669"/>
    <property type="project" value="TreeGrafter"/>
</dbReference>
<evidence type="ECO:0000313" key="12">
    <source>
        <dbReference type="Proteomes" id="UP000198520"/>
    </source>
</evidence>
<sequence length="326" mass="34819">MDPQPPTAPSPRAWRAAPVSALSRAGADRAALRREETDLVPRLLADAERTRVVLVRGGEVAVDADGRLDLVAPEPDAAAGRLAAFLGEDAQHAYVALLLDQPSALDPVLGADGLPAAERWPEAGRAWASLRDQGETLDDRDAGLATAAVALAAWHARHPRCPRCGEPTTPTRAGWARRCSADGSEHFPRTDPAVIMAVVDDTDRLLLGHAAHWPDRRFSTLAGFVEAGESAEGAVRREVAEETAIVVSDVEYVTSQPWPFPASLMLAYRARATTTTIEVDGTEVTDARWFTRDGLARDVASGDVLLPPPSSVARLLIEDWFGGPVG</sequence>
<dbReference type="NCBIfam" id="NF001299">
    <property type="entry name" value="PRK00241.1"/>
    <property type="match status" value="1"/>
</dbReference>
<proteinExistence type="inferred from homology"/>
<dbReference type="SUPFAM" id="SSF55811">
    <property type="entry name" value="Nudix"/>
    <property type="match status" value="1"/>
</dbReference>
<dbReference type="InterPro" id="IPR015376">
    <property type="entry name" value="Znr_NADH_PPase"/>
</dbReference>
<dbReference type="InterPro" id="IPR050241">
    <property type="entry name" value="NAD-cap_RNA_hydrolase_NudC"/>
</dbReference>
<comment type="cofactor">
    <cofactor evidence="1">
        <name>Mg(2+)</name>
        <dbReference type="ChEBI" id="CHEBI:18420"/>
    </cofactor>
</comment>
<protein>
    <recommendedName>
        <fullName evidence="4">NAD(+) diphosphatase</fullName>
        <ecNumber evidence="4">3.6.1.22</ecNumber>
    </recommendedName>
</protein>
<evidence type="ECO:0000256" key="3">
    <source>
        <dbReference type="ARBA" id="ARBA00009595"/>
    </source>
</evidence>
<evidence type="ECO:0000259" key="10">
    <source>
        <dbReference type="PROSITE" id="PS51462"/>
    </source>
</evidence>
<evidence type="ECO:0000256" key="1">
    <source>
        <dbReference type="ARBA" id="ARBA00001946"/>
    </source>
</evidence>
<evidence type="ECO:0000256" key="4">
    <source>
        <dbReference type="ARBA" id="ARBA00012381"/>
    </source>
</evidence>
<dbReference type="EC" id="3.6.1.22" evidence="4"/>
<reference evidence="12" key="1">
    <citation type="submission" date="2016-10" db="EMBL/GenBank/DDBJ databases">
        <authorList>
            <person name="Varghese N."/>
            <person name="Submissions S."/>
        </authorList>
    </citation>
    <scope>NUCLEOTIDE SEQUENCE [LARGE SCALE GENOMIC DNA]</scope>
    <source>
        <strain evidence="12">DSM 19083</strain>
    </source>
</reference>
<keyword evidence="12" id="KW-1185">Reference proteome</keyword>
<dbReference type="PANTHER" id="PTHR42904:SF6">
    <property type="entry name" value="NAD-CAPPED RNA HYDROLASE NUDT12"/>
    <property type="match status" value="1"/>
</dbReference>
<dbReference type="InterPro" id="IPR015797">
    <property type="entry name" value="NUDIX_hydrolase-like_dom_sf"/>
</dbReference>
<dbReference type="Proteomes" id="UP000198520">
    <property type="component" value="Unassembled WGS sequence"/>
</dbReference>
<dbReference type="AlphaFoldDB" id="A0A1I2DFY4"/>
<accession>A0A1I2DFY4</accession>
<dbReference type="InterPro" id="IPR000086">
    <property type="entry name" value="NUDIX_hydrolase_dom"/>
</dbReference>
<dbReference type="GO" id="GO:0019677">
    <property type="term" value="P:NAD+ catabolic process"/>
    <property type="evidence" value="ECO:0007669"/>
    <property type="project" value="TreeGrafter"/>
</dbReference>
<dbReference type="Pfam" id="PF09297">
    <property type="entry name" value="Zn_ribbon_NUD"/>
    <property type="match status" value="1"/>
</dbReference>
<organism evidence="11 12">
    <name type="scientific">Flavimobilis marinus</name>
    <dbReference type="NCBI Taxonomy" id="285351"/>
    <lineage>
        <taxon>Bacteria</taxon>
        <taxon>Bacillati</taxon>
        <taxon>Actinomycetota</taxon>
        <taxon>Actinomycetes</taxon>
        <taxon>Micrococcales</taxon>
        <taxon>Jonesiaceae</taxon>
        <taxon>Flavimobilis</taxon>
    </lineage>
</organism>
<dbReference type="PROSITE" id="PS51462">
    <property type="entry name" value="NUDIX"/>
    <property type="match status" value="1"/>
</dbReference>
<evidence type="ECO:0000256" key="6">
    <source>
        <dbReference type="ARBA" id="ARBA00022801"/>
    </source>
</evidence>
<evidence type="ECO:0000313" key="11">
    <source>
        <dbReference type="EMBL" id="SFE79446.1"/>
    </source>
</evidence>
<dbReference type="OrthoDB" id="9791656at2"/>
<dbReference type="EMBL" id="FONZ01000001">
    <property type="protein sequence ID" value="SFE79446.1"/>
    <property type="molecule type" value="Genomic_DNA"/>
</dbReference>